<dbReference type="Proteomes" id="UP000885847">
    <property type="component" value="Unassembled WGS sequence"/>
</dbReference>
<dbReference type="PANTHER" id="PTHR33393">
    <property type="entry name" value="POLYGLUTAMINE SYNTHESIS ACCESSORY PROTEIN RV0574C-RELATED"/>
    <property type="match status" value="1"/>
</dbReference>
<dbReference type="PANTHER" id="PTHR33393:SF12">
    <property type="entry name" value="CAPSULE BIOSYNTHESIS PROTEIN CAPA"/>
    <property type="match status" value="1"/>
</dbReference>
<dbReference type="EMBL" id="DQWE01000173">
    <property type="protein sequence ID" value="HDI82863.1"/>
    <property type="molecule type" value="Genomic_DNA"/>
</dbReference>
<dbReference type="SMART" id="SM00854">
    <property type="entry name" value="PGA_cap"/>
    <property type="match status" value="1"/>
</dbReference>
<comment type="similarity">
    <text evidence="1">Belongs to the CapA family.</text>
</comment>
<gene>
    <name evidence="3" type="ORF">ENF18_03610</name>
</gene>
<reference evidence="3" key="1">
    <citation type="journal article" date="2020" name="mSystems">
        <title>Genome- and Community-Level Interaction Insights into Carbon Utilization and Element Cycling Functions of Hydrothermarchaeota in Hydrothermal Sediment.</title>
        <authorList>
            <person name="Zhou Z."/>
            <person name="Liu Y."/>
            <person name="Xu W."/>
            <person name="Pan J."/>
            <person name="Luo Z.H."/>
            <person name="Li M."/>
        </authorList>
    </citation>
    <scope>NUCLEOTIDE SEQUENCE [LARGE SCALE GENOMIC DNA]</scope>
    <source>
        <strain evidence="3">HyVt-102</strain>
    </source>
</reference>
<dbReference type="InterPro" id="IPR029052">
    <property type="entry name" value="Metallo-depent_PP-like"/>
</dbReference>
<evidence type="ECO:0000256" key="1">
    <source>
        <dbReference type="ARBA" id="ARBA00005662"/>
    </source>
</evidence>
<sequence>MVLLILFSLRFVAVGDILLDRGVRRYINKNGIKSLFSDVDSIIKSADVSMCNLESPITKTGIPVNKPYCFRGEPEYLEGVYRTGFNVFNIANNHTIDWGKKGFLNTMRNIERTGGYYTGGGRFQKEAEEPLIISHGGITIAIFGAVDLFDPEVVKALKYRPGPYCLDVKSLERHIKFIRPFVDYIILTIHWGKEYEPFPEQEQVELAHRLVDAGVDIIIGHHPHVLQGVEIYKNKIILYSLGNFVFDQKKDYQRETVMFRCTLTKTGIKDIEFVPIFITDCQPEIPDRKMSNIIKNRIIALSSIFGTGFMESGERLFLCKRAGEPLIIQNSHIEHILILTNLSGKVKIIQSPKK</sequence>
<protein>
    <submittedName>
        <fullName evidence="3">CapA family protein</fullName>
    </submittedName>
</protein>
<comment type="caution">
    <text evidence="3">The sequence shown here is derived from an EMBL/GenBank/DDBJ whole genome shotgun (WGS) entry which is preliminary data.</text>
</comment>
<accession>A0A7C0ZH96</accession>
<evidence type="ECO:0000313" key="3">
    <source>
        <dbReference type="EMBL" id="HDI82863.1"/>
    </source>
</evidence>
<proteinExistence type="inferred from homology"/>
<dbReference type="CDD" id="cd07381">
    <property type="entry name" value="MPP_CapA"/>
    <property type="match status" value="1"/>
</dbReference>
<feature type="domain" description="Capsule synthesis protein CapA" evidence="2">
    <location>
        <begin position="10"/>
        <end position="248"/>
    </location>
</feature>
<organism evidence="3">
    <name type="scientific">candidate division WOR-3 bacterium</name>
    <dbReference type="NCBI Taxonomy" id="2052148"/>
    <lineage>
        <taxon>Bacteria</taxon>
        <taxon>Bacteria division WOR-3</taxon>
    </lineage>
</organism>
<dbReference type="Pfam" id="PF09587">
    <property type="entry name" value="PGA_cap"/>
    <property type="match status" value="1"/>
</dbReference>
<dbReference type="SUPFAM" id="SSF56300">
    <property type="entry name" value="Metallo-dependent phosphatases"/>
    <property type="match status" value="1"/>
</dbReference>
<dbReference type="AlphaFoldDB" id="A0A7C0ZH96"/>
<evidence type="ECO:0000259" key="2">
    <source>
        <dbReference type="SMART" id="SM00854"/>
    </source>
</evidence>
<dbReference type="InterPro" id="IPR052169">
    <property type="entry name" value="CW_Biosynth-Accessory"/>
</dbReference>
<name>A0A7C0ZH96_UNCW3</name>
<dbReference type="Gene3D" id="3.60.21.10">
    <property type="match status" value="1"/>
</dbReference>
<dbReference type="InterPro" id="IPR019079">
    <property type="entry name" value="Capsule_synth_CapA"/>
</dbReference>